<proteinExistence type="predicted"/>
<reference evidence="3 4" key="1">
    <citation type="submission" date="2018-05" db="EMBL/GenBank/DDBJ databases">
        <title>Genetic diversity of glacier-inhabiting Cryobacterium bacteria in China and description of Cryobacterium mengkeensis sp. nov. and Arthrobacter glacialis sp. nov.</title>
        <authorList>
            <person name="Liu Q."/>
            <person name="Xin Y.-H."/>
        </authorList>
    </citation>
    <scope>NUCLEOTIDE SEQUENCE [LARGE SCALE GENOMIC DNA]</scope>
    <source>
        <strain evidence="3 4">SK-1</strain>
    </source>
</reference>
<dbReference type="Pfam" id="PF24837">
    <property type="entry name" value="AMIN-like"/>
    <property type="match status" value="1"/>
</dbReference>
<organism evidence="3 4">
    <name type="scientific">Cryobacterium arcticum</name>
    <dbReference type="NCBI Taxonomy" id="670052"/>
    <lineage>
        <taxon>Bacteria</taxon>
        <taxon>Bacillati</taxon>
        <taxon>Actinomycetota</taxon>
        <taxon>Actinomycetes</taxon>
        <taxon>Micrococcales</taxon>
        <taxon>Microbacteriaceae</taxon>
        <taxon>Cryobacterium</taxon>
    </lineage>
</organism>
<dbReference type="EMBL" id="QHLY01000012">
    <property type="protein sequence ID" value="PXA67894.1"/>
    <property type="molecule type" value="Genomic_DNA"/>
</dbReference>
<name>A0A317ZT54_9MICO</name>
<feature type="chain" id="PRO_5038445465" description="AMIN-like domain-containing protein" evidence="1">
    <location>
        <begin position="25"/>
        <end position="182"/>
    </location>
</feature>
<keyword evidence="1" id="KW-0732">Signal</keyword>
<evidence type="ECO:0000313" key="4">
    <source>
        <dbReference type="Proteomes" id="UP000246722"/>
    </source>
</evidence>
<sequence>MKRSGALILSALMGAIFLTSGGTAATAAPYCGITWGSLPDSQSILSPEAAVSNARAGEHECFDRFVVDVTGDIRGFDVRYVPAVVQVGSGQPVPLRGPADLRVITFANPYDTHGTVTYDPAVDSEAVNVTGFDTFRQVAFAGGFEGQSTFGLGVRARLPFRTFILDGPGDGSRLVVDVAHKW</sequence>
<dbReference type="InterPro" id="IPR056303">
    <property type="entry name" value="AMIN-like"/>
</dbReference>
<accession>A0A317ZT54</accession>
<evidence type="ECO:0000313" key="3">
    <source>
        <dbReference type="EMBL" id="PXA67894.1"/>
    </source>
</evidence>
<evidence type="ECO:0000256" key="1">
    <source>
        <dbReference type="SAM" id="SignalP"/>
    </source>
</evidence>
<feature type="signal peptide" evidence="1">
    <location>
        <begin position="1"/>
        <end position="24"/>
    </location>
</feature>
<dbReference type="AlphaFoldDB" id="A0A317ZT54"/>
<dbReference type="Proteomes" id="UP000246722">
    <property type="component" value="Unassembled WGS sequence"/>
</dbReference>
<dbReference type="RefSeq" id="WP_110127569.1">
    <property type="nucleotide sequence ID" value="NZ_QHLY01000012.1"/>
</dbReference>
<gene>
    <name evidence="3" type="ORF">CTB96_14590</name>
</gene>
<comment type="caution">
    <text evidence="3">The sequence shown here is derived from an EMBL/GenBank/DDBJ whole genome shotgun (WGS) entry which is preliminary data.</text>
</comment>
<feature type="domain" description="AMIN-like" evidence="2">
    <location>
        <begin position="50"/>
        <end position="180"/>
    </location>
</feature>
<keyword evidence="4" id="KW-1185">Reference proteome</keyword>
<protein>
    <recommendedName>
        <fullName evidence="2">AMIN-like domain-containing protein</fullName>
    </recommendedName>
</protein>
<dbReference type="OrthoDB" id="3393679at2"/>
<evidence type="ECO:0000259" key="2">
    <source>
        <dbReference type="Pfam" id="PF24837"/>
    </source>
</evidence>